<evidence type="ECO:0000256" key="9">
    <source>
        <dbReference type="ARBA" id="ARBA00023316"/>
    </source>
</evidence>
<evidence type="ECO:0000313" key="13">
    <source>
        <dbReference type="Proteomes" id="UP000824988"/>
    </source>
</evidence>
<sequence length="199" mass="21996">MAKSPLHSSNNDLTVGASNPGLSRRKFLGTLAAGIAGSLLLSPEEVYAKAFGERRQLSFLNLHTNEQFKVVCCPDRRPDATTLHRFNEFLRDHRTDQIHTMDAGLLDILTAVTALTNSRGTVQVVCGYRSPETNAFLHQRGVGVAENSLHMVGKAIDIRLSDVSSKMIQRAGIALQRGGVGYYRQSDFVHLDTGRFRTW</sequence>
<keyword evidence="9" id="KW-0961">Cell wall biogenesis/degradation</keyword>
<keyword evidence="7" id="KW-0862">Zinc</keyword>
<dbReference type="Pfam" id="PF05951">
    <property type="entry name" value="Peptidase_M15_2"/>
    <property type="match status" value="1"/>
</dbReference>
<evidence type="ECO:0000256" key="4">
    <source>
        <dbReference type="ARBA" id="ARBA00022723"/>
    </source>
</evidence>
<dbReference type="EMBL" id="AP019782">
    <property type="protein sequence ID" value="BBL71985.1"/>
    <property type="molecule type" value="Genomic_DNA"/>
</dbReference>
<evidence type="ECO:0000256" key="2">
    <source>
        <dbReference type="ARBA" id="ARBA00004776"/>
    </source>
</evidence>
<dbReference type="AlphaFoldDB" id="A0A8D5AND6"/>
<proteinExistence type="inferred from homology"/>
<comment type="cofactor">
    <cofactor evidence="1">
        <name>Zn(2+)</name>
        <dbReference type="ChEBI" id="CHEBI:29105"/>
    </cofactor>
</comment>
<keyword evidence="5" id="KW-0732">Signal</keyword>
<comment type="similarity">
    <text evidence="10">Belongs to the peptidase M15 family.</text>
</comment>
<evidence type="ECO:0000256" key="5">
    <source>
        <dbReference type="ARBA" id="ARBA00022729"/>
    </source>
</evidence>
<evidence type="ECO:0000256" key="7">
    <source>
        <dbReference type="ARBA" id="ARBA00022833"/>
    </source>
</evidence>
<evidence type="ECO:0000256" key="1">
    <source>
        <dbReference type="ARBA" id="ARBA00001947"/>
    </source>
</evidence>
<organism evidence="12 13">
    <name type="scientific">Methylogaea oryzae</name>
    <dbReference type="NCBI Taxonomy" id="1295382"/>
    <lineage>
        <taxon>Bacteria</taxon>
        <taxon>Pseudomonadati</taxon>
        <taxon>Pseudomonadota</taxon>
        <taxon>Gammaproteobacteria</taxon>
        <taxon>Methylococcales</taxon>
        <taxon>Methylococcaceae</taxon>
        <taxon>Methylogaea</taxon>
    </lineage>
</organism>
<dbReference type="RefSeq" id="WP_054773971.1">
    <property type="nucleotide sequence ID" value="NZ_AP019782.1"/>
</dbReference>
<keyword evidence="6" id="KW-0378">Hydrolase</keyword>
<dbReference type="PROSITE" id="PS51318">
    <property type="entry name" value="TAT"/>
    <property type="match status" value="1"/>
</dbReference>
<dbReference type="Gene3D" id="3.30.1380.10">
    <property type="match status" value="1"/>
</dbReference>
<keyword evidence="3" id="KW-0645">Protease</keyword>
<dbReference type="InterPro" id="IPR010275">
    <property type="entry name" value="MepK"/>
</dbReference>
<reference evidence="12" key="1">
    <citation type="submission" date="2019-06" db="EMBL/GenBank/DDBJ databases">
        <title>Complete genome sequence of Methylogaea oryzae strain JCM16910.</title>
        <authorList>
            <person name="Asakawa S."/>
        </authorList>
    </citation>
    <scope>NUCLEOTIDE SEQUENCE</scope>
    <source>
        <strain evidence="12">E10</strain>
    </source>
</reference>
<dbReference type="Proteomes" id="UP000824988">
    <property type="component" value="Chromosome"/>
</dbReference>
<evidence type="ECO:0000256" key="3">
    <source>
        <dbReference type="ARBA" id="ARBA00022670"/>
    </source>
</evidence>
<dbReference type="KEGG" id="moz:MoryE10_25910"/>
<keyword evidence="4" id="KW-0479">Metal-binding</keyword>
<dbReference type="PANTHER" id="PTHR37425">
    <property type="match status" value="1"/>
</dbReference>
<keyword evidence="13" id="KW-1185">Reference proteome</keyword>
<dbReference type="PANTHER" id="PTHR37425:SF1">
    <property type="entry name" value="OUTER MEMBRANE PROTEIN"/>
    <property type="match status" value="1"/>
</dbReference>
<protein>
    <recommendedName>
        <fullName evidence="11">Murein endopeptidase K</fullName>
    </recommendedName>
</protein>
<gene>
    <name evidence="12" type="ORF">MoryE10_25910</name>
</gene>
<evidence type="ECO:0000256" key="6">
    <source>
        <dbReference type="ARBA" id="ARBA00022801"/>
    </source>
</evidence>
<evidence type="ECO:0000256" key="8">
    <source>
        <dbReference type="ARBA" id="ARBA00023049"/>
    </source>
</evidence>
<evidence type="ECO:0000256" key="11">
    <source>
        <dbReference type="ARBA" id="ARBA00093666"/>
    </source>
</evidence>
<dbReference type="InterPro" id="IPR006311">
    <property type="entry name" value="TAT_signal"/>
</dbReference>
<dbReference type="SUPFAM" id="SSF55166">
    <property type="entry name" value="Hedgehog/DD-peptidase"/>
    <property type="match status" value="1"/>
</dbReference>
<name>A0A8D5AND6_9GAMM</name>
<keyword evidence="8" id="KW-0482">Metalloprotease</keyword>
<dbReference type="GO" id="GO:0006508">
    <property type="term" value="P:proteolysis"/>
    <property type="evidence" value="ECO:0007669"/>
    <property type="project" value="UniProtKB-KW"/>
</dbReference>
<comment type="pathway">
    <text evidence="2">Cell wall biogenesis; cell wall polysaccharide biosynthesis.</text>
</comment>
<dbReference type="GO" id="GO:0071555">
    <property type="term" value="P:cell wall organization"/>
    <property type="evidence" value="ECO:0007669"/>
    <property type="project" value="UniProtKB-KW"/>
</dbReference>
<dbReference type="InterPro" id="IPR009045">
    <property type="entry name" value="Zn_M74/Hedgehog-like"/>
</dbReference>
<accession>A0A8D5AND6</accession>
<evidence type="ECO:0000256" key="10">
    <source>
        <dbReference type="ARBA" id="ARBA00093448"/>
    </source>
</evidence>
<evidence type="ECO:0000313" key="12">
    <source>
        <dbReference type="EMBL" id="BBL71985.1"/>
    </source>
</evidence>
<dbReference type="GO" id="GO:0008237">
    <property type="term" value="F:metallopeptidase activity"/>
    <property type="evidence" value="ECO:0007669"/>
    <property type="project" value="UniProtKB-KW"/>
</dbReference>
<dbReference type="GO" id="GO:0046872">
    <property type="term" value="F:metal ion binding"/>
    <property type="evidence" value="ECO:0007669"/>
    <property type="project" value="UniProtKB-KW"/>
</dbReference>